<dbReference type="PANTHER" id="PTHR43046">
    <property type="entry name" value="GDP-MANNOSE MANNOSYL HYDROLASE"/>
    <property type="match status" value="1"/>
</dbReference>
<dbReference type="EMBL" id="QUAB01000041">
    <property type="protein sequence ID" value="REJ05518.1"/>
    <property type="molecule type" value="Genomic_DNA"/>
</dbReference>
<dbReference type="InterPro" id="IPR000086">
    <property type="entry name" value="NUDIX_hydrolase_dom"/>
</dbReference>
<proteinExistence type="predicted"/>
<keyword evidence="2" id="KW-0378">Hydrolase</keyword>
<dbReference type="PANTHER" id="PTHR43046:SF14">
    <property type="entry name" value="MUTT_NUDIX FAMILY PROTEIN"/>
    <property type="match status" value="1"/>
</dbReference>
<dbReference type="SUPFAM" id="SSF55811">
    <property type="entry name" value="Nudix"/>
    <property type="match status" value="1"/>
</dbReference>
<name>A0A371NT97_9MICO</name>
<reference evidence="4 5" key="1">
    <citation type="submission" date="2018-08" db="EMBL/GenBank/DDBJ databases">
        <title>Isolation, diversity and antifungal activity of Actinobacteria from cow dung.</title>
        <authorList>
            <person name="Ling L."/>
        </authorList>
    </citation>
    <scope>NUCLEOTIDE SEQUENCE [LARGE SCALE GENOMIC DNA]</scope>
    <source>
        <strain evidence="4 5">NEAU-LLE</strain>
    </source>
</reference>
<evidence type="ECO:0000259" key="3">
    <source>
        <dbReference type="PROSITE" id="PS51462"/>
    </source>
</evidence>
<protein>
    <submittedName>
        <fullName evidence="4">NUDIX domain-containing protein</fullName>
    </submittedName>
</protein>
<sequence length="182" mass="19971">MPVDRSYIRVKAMLIAPNADGTRHLVSRNAPSRENPQGYDRFVGGSVELGETHREAVIREVDEELGAQIRDLAFVGMVENIFRFDGELGHEIVALYSGRLDPEPPAEGGTLTEIDGSVVPVVWRPFDDVDETVPLYPAIVADGLRSRAPHLRHGIPVLHGAPGHVITDELVAAYKDDPPHML</sequence>
<dbReference type="Proteomes" id="UP000262172">
    <property type="component" value="Unassembled WGS sequence"/>
</dbReference>
<dbReference type="GO" id="GO:0016787">
    <property type="term" value="F:hydrolase activity"/>
    <property type="evidence" value="ECO:0007669"/>
    <property type="project" value="UniProtKB-KW"/>
</dbReference>
<organism evidence="4 5">
    <name type="scientific">Microbacterium bovistercoris</name>
    <dbReference type="NCBI Taxonomy" id="2293570"/>
    <lineage>
        <taxon>Bacteria</taxon>
        <taxon>Bacillati</taxon>
        <taxon>Actinomycetota</taxon>
        <taxon>Actinomycetes</taxon>
        <taxon>Micrococcales</taxon>
        <taxon>Microbacteriaceae</taxon>
        <taxon>Microbacterium</taxon>
    </lineage>
</organism>
<comment type="caution">
    <text evidence="4">The sequence shown here is derived from an EMBL/GenBank/DDBJ whole genome shotgun (WGS) entry which is preliminary data.</text>
</comment>
<evidence type="ECO:0000256" key="1">
    <source>
        <dbReference type="ARBA" id="ARBA00001946"/>
    </source>
</evidence>
<dbReference type="RefSeq" id="WP_116242141.1">
    <property type="nucleotide sequence ID" value="NZ_QUAB01000041.1"/>
</dbReference>
<evidence type="ECO:0000313" key="5">
    <source>
        <dbReference type="Proteomes" id="UP000262172"/>
    </source>
</evidence>
<keyword evidence="5" id="KW-1185">Reference proteome</keyword>
<dbReference type="PROSITE" id="PS51462">
    <property type="entry name" value="NUDIX"/>
    <property type="match status" value="1"/>
</dbReference>
<dbReference type="OrthoDB" id="193829at2"/>
<comment type="cofactor">
    <cofactor evidence="1">
        <name>Mg(2+)</name>
        <dbReference type="ChEBI" id="CHEBI:18420"/>
    </cofactor>
</comment>
<dbReference type="Pfam" id="PF00293">
    <property type="entry name" value="NUDIX"/>
    <property type="match status" value="1"/>
</dbReference>
<dbReference type="Gene3D" id="3.90.79.10">
    <property type="entry name" value="Nucleoside Triphosphate Pyrophosphohydrolase"/>
    <property type="match status" value="1"/>
</dbReference>
<dbReference type="InterPro" id="IPR015797">
    <property type="entry name" value="NUDIX_hydrolase-like_dom_sf"/>
</dbReference>
<gene>
    <name evidence="4" type="ORF">DY023_09765</name>
</gene>
<dbReference type="PROSITE" id="PS00893">
    <property type="entry name" value="NUDIX_BOX"/>
    <property type="match status" value="1"/>
</dbReference>
<feature type="domain" description="Nudix hydrolase" evidence="3">
    <location>
        <begin position="6"/>
        <end position="146"/>
    </location>
</feature>
<evidence type="ECO:0000313" key="4">
    <source>
        <dbReference type="EMBL" id="REJ05518.1"/>
    </source>
</evidence>
<accession>A0A371NT97</accession>
<dbReference type="InterPro" id="IPR020084">
    <property type="entry name" value="NUDIX_hydrolase_CS"/>
</dbReference>
<dbReference type="AlphaFoldDB" id="A0A371NT97"/>
<evidence type="ECO:0000256" key="2">
    <source>
        <dbReference type="ARBA" id="ARBA00022801"/>
    </source>
</evidence>